<evidence type="ECO:0000313" key="1">
    <source>
        <dbReference type="EMBL" id="JAD42170.1"/>
    </source>
</evidence>
<reference evidence="1" key="1">
    <citation type="submission" date="2014-09" db="EMBL/GenBank/DDBJ databases">
        <authorList>
            <person name="Magalhaes I.L.F."/>
            <person name="Oliveira U."/>
            <person name="Santos F.R."/>
            <person name="Vidigal T.H.D.A."/>
            <person name="Brescovit A.D."/>
            <person name="Santos A.J."/>
        </authorList>
    </citation>
    <scope>NUCLEOTIDE SEQUENCE</scope>
    <source>
        <tissue evidence="1">Shoot tissue taken approximately 20 cm above the soil surface</tissue>
    </source>
</reference>
<proteinExistence type="predicted"/>
<organism evidence="1">
    <name type="scientific">Arundo donax</name>
    <name type="common">Giant reed</name>
    <name type="synonym">Donax arundinaceus</name>
    <dbReference type="NCBI Taxonomy" id="35708"/>
    <lineage>
        <taxon>Eukaryota</taxon>
        <taxon>Viridiplantae</taxon>
        <taxon>Streptophyta</taxon>
        <taxon>Embryophyta</taxon>
        <taxon>Tracheophyta</taxon>
        <taxon>Spermatophyta</taxon>
        <taxon>Magnoliopsida</taxon>
        <taxon>Liliopsida</taxon>
        <taxon>Poales</taxon>
        <taxon>Poaceae</taxon>
        <taxon>PACMAD clade</taxon>
        <taxon>Arundinoideae</taxon>
        <taxon>Arundineae</taxon>
        <taxon>Arundo</taxon>
    </lineage>
</organism>
<sequence>MVLSTPIPVSACREMPSASATSSMSSSFSSSRRNTALPAHLWSGVYFSVQR</sequence>
<reference evidence="1" key="2">
    <citation type="journal article" date="2015" name="Data Brief">
        <title>Shoot transcriptome of the giant reed, Arundo donax.</title>
        <authorList>
            <person name="Barrero R.A."/>
            <person name="Guerrero F.D."/>
            <person name="Moolhuijzen P."/>
            <person name="Goolsby J.A."/>
            <person name="Tidwell J."/>
            <person name="Bellgard S.E."/>
            <person name="Bellgard M.I."/>
        </authorList>
    </citation>
    <scope>NUCLEOTIDE SEQUENCE</scope>
    <source>
        <tissue evidence="1">Shoot tissue taken approximately 20 cm above the soil surface</tissue>
    </source>
</reference>
<dbReference type="EMBL" id="GBRH01255725">
    <property type="protein sequence ID" value="JAD42170.1"/>
    <property type="molecule type" value="Transcribed_RNA"/>
</dbReference>
<name>A0A0A8ZZK6_ARUDO</name>
<dbReference type="AlphaFoldDB" id="A0A0A8ZZK6"/>
<accession>A0A0A8ZZK6</accession>
<protein>
    <submittedName>
        <fullName evidence="1">Uncharacterized protein</fullName>
    </submittedName>
</protein>